<feature type="domain" description="Type I restriction modification DNA specificity" evidence="4">
    <location>
        <begin position="7"/>
        <end position="167"/>
    </location>
</feature>
<dbReference type="PANTHER" id="PTHR43140:SF1">
    <property type="entry name" value="TYPE I RESTRICTION ENZYME ECOKI SPECIFICITY SUBUNIT"/>
    <property type="match status" value="1"/>
</dbReference>
<dbReference type="RefSeq" id="WP_214611457.1">
    <property type="nucleotide sequence ID" value="NZ_JACATN010000002.1"/>
</dbReference>
<dbReference type="GO" id="GO:0004519">
    <property type="term" value="F:endonuclease activity"/>
    <property type="evidence" value="ECO:0007669"/>
    <property type="project" value="UniProtKB-KW"/>
</dbReference>
<keyword evidence="2" id="KW-0680">Restriction system</keyword>
<evidence type="ECO:0000256" key="1">
    <source>
        <dbReference type="ARBA" id="ARBA00010923"/>
    </source>
</evidence>
<evidence type="ECO:0000256" key="3">
    <source>
        <dbReference type="ARBA" id="ARBA00023125"/>
    </source>
</evidence>
<organism evidence="5 6">
    <name type="scientific">Zobellia barbeyronii</name>
    <dbReference type="NCBI Taxonomy" id="2748009"/>
    <lineage>
        <taxon>Bacteria</taxon>
        <taxon>Pseudomonadati</taxon>
        <taxon>Bacteroidota</taxon>
        <taxon>Flavobacteriia</taxon>
        <taxon>Flavobacteriales</taxon>
        <taxon>Flavobacteriaceae</taxon>
        <taxon>Zobellia</taxon>
    </lineage>
</organism>
<evidence type="ECO:0000256" key="2">
    <source>
        <dbReference type="ARBA" id="ARBA00022747"/>
    </source>
</evidence>
<dbReference type="Pfam" id="PF01420">
    <property type="entry name" value="Methylase_S"/>
    <property type="match status" value="2"/>
</dbReference>
<keyword evidence="5" id="KW-0540">Nuclease</keyword>
<dbReference type="Gene3D" id="3.90.220.20">
    <property type="entry name" value="DNA methylase specificity domains"/>
    <property type="match status" value="2"/>
</dbReference>
<protein>
    <submittedName>
        <fullName evidence="5">Restriction endonuclease subunit S</fullName>
    </submittedName>
</protein>
<dbReference type="InterPro" id="IPR044946">
    <property type="entry name" value="Restrct_endonuc_typeI_TRD_sf"/>
</dbReference>
<keyword evidence="5" id="KW-0255">Endonuclease</keyword>
<comment type="caution">
    <text evidence="5">The sequence shown here is derived from an EMBL/GenBank/DDBJ whole genome shotgun (WGS) entry which is preliminary data.</text>
</comment>
<proteinExistence type="inferred from homology"/>
<evidence type="ECO:0000313" key="5">
    <source>
        <dbReference type="EMBL" id="MBT2161317.1"/>
    </source>
</evidence>
<feature type="domain" description="Type I restriction modification DNA specificity" evidence="4">
    <location>
        <begin position="277"/>
        <end position="413"/>
    </location>
</feature>
<keyword evidence="6" id="KW-1185">Reference proteome</keyword>
<keyword evidence="5" id="KW-0378">Hydrolase</keyword>
<dbReference type="CDD" id="cd17262">
    <property type="entry name" value="RMtype1_S_Aco12261I-TRD2-CR2"/>
    <property type="match status" value="1"/>
</dbReference>
<comment type="similarity">
    <text evidence="1">Belongs to the type-I restriction system S methylase family.</text>
</comment>
<dbReference type="SUPFAM" id="SSF116734">
    <property type="entry name" value="DNA methylase specificity domain"/>
    <property type="match status" value="2"/>
</dbReference>
<dbReference type="Proteomes" id="UP000740413">
    <property type="component" value="Unassembled WGS sequence"/>
</dbReference>
<keyword evidence="3" id="KW-0238">DNA-binding</keyword>
<dbReference type="PANTHER" id="PTHR43140">
    <property type="entry name" value="TYPE-1 RESTRICTION ENZYME ECOKI SPECIFICITY PROTEIN"/>
    <property type="match status" value="1"/>
</dbReference>
<reference evidence="6" key="2">
    <citation type="submission" date="2023-07" db="EMBL/GenBank/DDBJ databases">
        <title>Zobellia barbeyronii sp. nov., a new marine flavobacterium, isolated from green and red algae.</title>
        <authorList>
            <person name="Nedashkovskaya O.I."/>
            <person name="Otstavnykh N."/>
            <person name="Zhukova N."/>
            <person name="Guzev K."/>
            <person name="Chausova V."/>
            <person name="Tekutyeva L."/>
            <person name="Mikhailov V."/>
            <person name="Isaeva M."/>
        </authorList>
    </citation>
    <scope>NUCLEOTIDE SEQUENCE [LARGE SCALE GENOMIC DNA]</scope>
    <source>
        <strain evidence="6">KMM 6746</strain>
    </source>
</reference>
<evidence type="ECO:0000259" key="4">
    <source>
        <dbReference type="Pfam" id="PF01420"/>
    </source>
</evidence>
<sequence>MEKTLPKNWVETNVSEYLINYDNQRKPISSKERESRKGDFPYFGATGKIDNIDGFTHDGEFVLIGEDGANLLTRVKPLAFLVEGKIWVNNHAHVLSYGNTIQNKLFTFYFNSLDISEFVSGSAQPKLNQKNLGLIPIKLPPLAEQHRIVAKLDELFGYLDTLKIRLNNIPQILKNFRQAVLTQAVTGKLTEEWRVGKELNTKKDYDQIQKLKSDLLKKGKLKKNKLEPIKNEELIYDLCPEFWHKCIFDDLFRFIDYRGKTPQKTPKGLRLITAKNIKMGFLSNEPIEFMSEEAYEDWMTRGFPIKSDIFFVTEGYTMGNVALNNRDDKFALAQRTLTLQSFSNLKTTFFYYLMMESRFQLIVDNNATGTAAKGIKAAKFKNLPLIFPSLKEQTEIVKRVEHLFAKADAIEAQYQSLKVKIDSLPQAILAKAFKGELVEQLDTDGDAKVLLEEIKKLKVEIGTKRKTKK</sequence>
<gene>
    <name evidence="5" type="ORF">HW347_08560</name>
</gene>
<evidence type="ECO:0000313" key="6">
    <source>
        <dbReference type="Proteomes" id="UP000740413"/>
    </source>
</evidence>
<dbReference type="InterPro" id="IPR000055">
    <property type="entry name" value="Restrct_endonuc_typeI_TRD"/>
</dbReference>
<accession>A0ABS5WGJ8</accession>
<reference evidence="5 6" key="1">
    <citation type="submission" date="2020-06" db="EMBL/GenBank/DDBJ databases">
        <authorList>
            <person name="Isaeva M.P."/>
            <person name="Chernysheva N.Y."/>
        </authorList>
    </citation>
    <scope>NUCLEOTIDE SEQUENCE [LARGE SCALE GENOMIC DNA]</scope>
    <source>
        <strain evidence="5 6">KMM 6746</strain>
    </source>
</reference>
<dbReference type="InterPro" id="IPR051212">
    <property type="entry name" value="Type-I_RE_S_subunit"/>
</dbReference>
<name>A0ABS5WGJ8_9FLAO</name>
<dbReference type="EMBL" id="JACATN010000002">
    <property type="protein sequence ID" value="MBT2161317.1"/>
    <property type="molecule type" value="Genomic_DNA"/>
</dbReference>